<evidence type="ECO:0000313" key="1">
    <source>
        <dbReference type="EMBL" id="KZV44925.1"/>
    </source>
</evidence>
<accession>A0A2Z7CE21</accession>
<reference evidence="1 2" key="1">
    <citation type="journal article" date="2015" name="Proc. Natl. Acad. Sci. U.S.A.">
        <title>The resurrection genome of Boea hygrometrica: A blueprint for survival of dehydration.</title>
        <authorList>
            <person name="Xiao L."/>
            <person name="Yang G."/>
            <person name="Zhang L."/>
            <person name="Yang X."/>
            <person name="Zhao S."/>
            <person name="Ji Z."/>
            <person name="Zhou Q."/>
            <person name="Hu M."/>
            <person name="Wang Y."/>
            <person name="Chen M."/>
            <person name="Xu Y."/>
            <person name="Jin H."/>
            <person name="Xiao X."/>
            <person name="Hu G."/>
            <person name="Bao F."/>
            <person name="Hu Y."/>
            <person name="Wan P."/>
            <person name="Li L."/>
            <person name="Deng X."/>
            <person name="Kuang T."/>
            <person name="Xiang C."/>
            <person name="Zhu J.K."/>
            <person name="Oliver M.J."/>
            <person name="He Y."/>
        </authorList>
    </citation>
    <scope>NUCLEOTIDE SEQUENCE [LARGE SCALE GENOMIC DNA]</scope>
    <source>
        <strain evidence="2">cv. XS01</strain>
    </source>
</reference>
<dbReference type="GO" id="GO:0016301">
    <property type="term" value="F:kinase activity"/>
    <property type="evidence" value="ECO:0007669"/>
    <property type="project" value="UniProtKB-KW"/>
</dbReference>
<dbReference type="EMBL" id="KQ996468">
    <property type="protein sequence ID" value="KZV44925.1"/>
    <property type="molecule type" value="Genomic_DNA"/>
</dbReference>
<keyword evidence="1" id="KW-0808">Transferase</keyword>
<name>A0A2Z7CE21_9LAMI</name>
<dbReference type="Proteomes" id="UP000250235">
    <property type="component" value="Unassembled WGS sequence"/>
</dbReference>
<keyword evidence="2" id="KW-1185">Reference proteome</keyword>
<sequence length="222" mass="25043">MNLLTVAIQEAKKSRKLELERRRSAGALSADDISSDVIIQQEATVISRKLSADGSAFMMSSVTSSNSADGLKEQSQDISRYQLEAYVLYQLDNQTQATAASSRELQNPVARKEDVAKLCNQAQSFQSTKISAEDELSRSDEPAAKQLTIYEELSKLDTHFKWEEGVSNWKKSEQRLIYFKSAIEENHETTLVQLQYCGRNTLITQCTNRGKNEQIDEAIDRH</sequence>
<gene>
    <name evidence="1" type="ORF">F511_33208</name>
</gene>
<keyword evidence="1" id="KW-0418">Kinase</keyword>
<proteinExistence type="predicted"/>
<evidence type="ECO:0000313" key="2">
    <source>
        <dbReference type="Proteomes" id="UP000250235"/>
    </source>
</evidence>
<dbReference type="AlphaFoldDB" id="A0A2Z7CE21"/>
<protein>
    <submittedName>
        <fullName evidence="1">Alpha-glucan water dikinase, chloroplastic</fullName>
    </submittedName>
</protein>
<organism evidence="1 2">
    <name type="scientific">Dorcoceras hygrometricum</name>
    <dbReference type="NCBI Taxonomy" id="472368"/>
    <lineage>
        <taxon>Eukaryota</taxon>
        <taxon>Viridiplantae</taxon>
        <taxon>Streptophyta</taxon>
        <taxon>Embryophyta</taxon>
        <taxon>Tracheophyta</taxon>
        <taxon>Spermatophyta</taxon>
        <taxon>Magnoliopsida</taxon>
        <taxon>eudicotyledons</taxon>
        <taxon>Gunneridae</taxon>
        <taxon>Pentapetalae</taxon>
        <taxon>asterids</taxon>
        <taxon>lamiids</taxon>
        <taxon>Lamiales</taxon>
        <taxon>Gesneriaceae</taxon>
        <taxon>Didymocarpoideae</taxon>
        <taxon>Trichosporeae</taxon>
        <taxon>Loxocarpinae</taxon>
        <taxon>Dorcoceras</taxon>
    </lineage>
</organism>